<dbReference type="Gene3D" id="3.20.20.300">
    <property type="entry name" value="Glycoside hydrolase, family 3, N-terminal domain"/>
    <property type="match status" value="1"/>
</dbReference>
<dbReference type="EMBL" id="JBHSLF010000020">
    <property type="protein sequence ID" value="MFC5344346.1"/>
    <property type="molecule type" value="Genomic_DNA"/>
</dbReference>
<gene>
    <name evidence="5" type="ORF">ACFPIE_10495</name>
</gene>
<organism evidence="5 6">
    <name type="scientific">Brevundimonas staleyi</name>
    <dbReference type="NCBI Taxonomy" id="74326"/>
    <lineage>
        <taxon>Bacteria</taxon>
        <taxon>Pseudomonadati</taxon>
        <taxon>Pseudomonadota</taxon>
        <taxon>Alphaproteobacteria</taxon>
        <taxon>Caulobacterales</taxon>
        <taxon>Caulobacteraceae</taxon>
        <taxon>Brevundimonas</taxon>
    </lineage>
</organism>
<keyword evidence="2" id="KW-0732">Signal</keyword>
<dbReference type="RefSeq" id="WP_374037091.1">
    <property type="nucleotide sequence ID" value="NZ_CP169082.1"/>
</dbReference>
<dbReference type="PANTHER" id="PTHR30620:SF77">
    <property type="entry name" value="LYSOSOMAL BETA GLUCOSIDASE-LIKE"/>
    <property type="match status" value="1"/>
</dbReference>
<evidence type="ECO:0000259" key="3">
    <source>
        <dbReference type="Pfam" id="PF00933"/>
    </source>
</evidence>
<dbReference type="InterPro" id="IPR036881">
    <property type="entry name" value="Glyco_hydro_3_C_sf"/>
</dbReference>
<evidence type="ECO:0000256" key="1">
    <source>
        <dbReference type="ARBA" id="ARBA00022801"/>
    </source>
</evidence>
<dbReference type="InterPro" id="IPR001764">
    <property type="entry name" value="Glyco_hydro_3_N"/>
</dbReference>
<dbReference type="InterPro" id="IPR051915">
    <property type="entry name" value="Cellulose_Degrad_GH3"/>
</dbReference>
<dbReference type="InterPro" id="IPR017853">
    <property type="entry name" value="GH"/>
</dbReference>
<evidence type="ECO:0000313" key="5">
    <source>
        <dbReference type="EMBL" id="MFC5344346.1"/>
    </source>
</evidence>
<feature type="domain" description="Glycoside hydrolase family 3 C-terminal" evidence="4">
    <location>
        <begin position="417"/>
        <end position="629"/>
    </location>
</feature>
<dbReference type="GO" id="GO:0016787">
    <property type="term" value="F:hydrolase activity"/>
    <property type="evidence" value="ECO:0007669"/>
    <property type="project" value="UniProtKB-KW"/>
</dbReference>
<dbReference type="InterPro" id="IPR036962">
    <property type="entry name" value="Glyco_hydro_3_N_sf"/>
</dbReference>
<dbReference type="PANTHER" id="PTHR30620">
    <property type="entry name" value="PERIPLASMIC BETA-GLUCOSIDASE-RELATED"/>
    <property type="match status" value="1"/>
</dbReference>
<sequence length="806" mass="83924">MTRRSLAASAAVLALLASPAVAQEATAHPDRWPTSHSPAALTGPITEARVRELLAAMTIEEKVGQLIQADIGSIKPEDLATYPIGSILAGGSSSPNGDERSGPGAWLDLSRAFREAAAARPGARVPLLFGVDAVHGHSNIVGATIFPHNIGLGAARDPDLIEAIAQATAAEVAATGVDWTFAPTLAVPRDDRWGRTYEGFSEEPGIARDYAAVLVRGLQGELRDGQGLASGRVMGSAKHFLADGGTTDGRDRGDAAVSEQELIDIHLSGYREAIDAGVLSVMVSFSSWNGEKHTGNRSLLTDVLRGPLGFEGLLIGDWDAHAALPGCRSDSCPSAINAGLDMFMAPNAWKALYDNTLAQARSGEISAERLGEAVARILRAKIAAGVFDAADPIEGRFEVVGSAEHRDLARRAVRQSLVLLKNESATLPIRPGARVLVAGAFADDIGMAAGGWTIGWQGVGNTNADFPCATSIWAGLRDAVAETGGTATLSPDGAYTDKPDVAVVVFGETPYAEYYGDQETLDFAPTGPLETLRRLKAEGVPTVAVFLSGRPLWTNPEINAADAFVAAWLPGSEGQGVADVLVAGADGSPRHDFTGTLSFSWPRSAGQPPQNVGAPGYDPQFAFGYGLTYARPAAVPTLSEDPGLPDDATPLPRFFAGGRFIAPWSVTLRDASGNHRVESPGAAASPAGGVTLTPIDGLAQESARRFRFATEDAVVIVGGPPTPAGSELAMSIRYRADAPVRLGVGRSSVALPASDWTTTVTPLGCFPELDPTTVSQIQIDAPAGAEVAVEDLRLVEFGVQACPPAP</sequence>
<feature type="signal peptide" evidence="2">
    <location>
        <begin position="1"/>
        <end position="22"/>
    </location>
</feature>
<evidence type="ECO:0000313" key="6">
    <source>
        <dbReference type="Proteomes" id="UP001596152"/>
    </source>
</evidence>
<feature type="domain" description="Glycoside hydrolase family 3 N-terminal" evidence="3">
    <location>
        <begin position="58"/>
        <end position="379"/>
    </location>
</feature>
<comment type="caution">
    <text evidence="5">The sequence shown here is derived from an EMBL/GenBank/DDBJ whole genome shotgun (WGS) entry which is preliminary data.</text>
</comment>
<accession>A0ABW0FSI5</accession>
<reference evidence="6" key="1">
    <citation type="journal article" date="2019" name="Int. J. Syst. Evol. Microbiol.">
        <title>The Global Catalogue of Microorganisms (GCM) 10K type strain sequencing project: providing services to taxonomists for standard genome sequencing and annotation.</title>
        <authorList>
            <consortium name="The Broad Institute Genomics Platform"/>
            <consortium name="The Broad Institute Genome Sequencing Center for Infectious Disease"/>
            <person name="Wu L."/>
            <person name="Ma J."/>
        </authorList>
    </citation>
    <scope>NUCLEOTIDE SEQUENCE [LARGE SCALE GENOMIC DNA]</scope>
    <source>
        <strain evidence="6">JCM 12125</strain>
    </source>
</reference>
<dbReference type="SUPFAM" id="SSF51445">
    <property type="entry name" value="(Trans)glycosidases"/>
    <property type="match status" value="1"/>
</dbReference>
<protein>
    <submittedName>
        <fullName evidence="5">Glycoside hydrolase family 3 N-terminal domain-containing protein</fullName>
    </submittedName>
</protein>
<dbReference type="SUPFAM" id="SSF52279">
    <property type="entry name" value="Beta-D-glucan exohydrolase, C-terminal domain"/>
    <property type="match status" value="1"/>
</dbReference>
<dbReference type="InterPro" id="IPR002772">
    <property type="entry name" value="Glyco_hydro_3_C"/>
</dbReference>
<name>A0ABW0FSI5_9CAUL</name>
<keyword evidence="6" id="KW-1185">Reference proteome</keyword>
<dbReference type="Pfam" id="PF00933">
    <property type="entry name" value="Glyco_hydro_3"/>
    <property type="match status" value="1"/>
</dbReference>
<dbReference type="PRINTS" id="PR00133">
    <property type="entry name" value="GLHYDRLASE3"/>
</dbReference>
<dbReference type="Gene3D" id="3.40.50.1700">
    <property type="entry name" value="Glycoside hydrolase family 3 C-terminal domain"/>
    <property type="match status" value="1"/>
</dbReference>
<dbReference type="Pfam" id="PF01915">
    <property type="entry name" value="Glyco_hydro_3_C"/>
    <property type="match status" value="1"/>
</dbReference>
<feature type="chain" id="PRO_5046792358" evidence="2">
    <location>
        <begin position="23"/>
        <end position="806"/>
    </location>
</feature>
<evidence type="ECO:0000256" key="2">
    <source>
        <dbReference type="SAM" id="SignalP"/>
    </source>
</evidence>
<proteinExistence type="predicted"/>
<dbReference type="Proteomes" id="UP001596152">
    <property type="component" value="Unassembled WGS sequence"/>
</dbReference>
<keyword evidence="1 5" id="KW-0378">Hydrolase</keyword>
<evidence type="ECO:0000259" key="4">
    <source>
        <dbReference type="Pfam" id="PF01915"/>
    </source>
</evidence>